<proteinExistence type="predicted"/>
<dbReference type="AlphaFoldDB" id="A0A9X1UR16"/>
<comment type="caution">
    <text evidence="1">The sequence shown here is derived from an EMBL/GenBank/DDBJ whole genome shotgun (WGS) entry which is preliminary data.</text>
</comment>
<evidence type="ECO:0000313" key="2">
    <source>
        <dbReference type="Proteomes" id="UP001139238"/>
    </source>
</evidence>
<keyword evidence="2" id="KW-1185">Reference proteome</keyword>
<protein>
    <submittedName>
        <fullName evidence="1">Uncharacterized protein</fullName>
    </submittedName>
</protein>
<accession>A0A9X1UR16</accession>
<reference evidence="1" key="1">
    <citation type="submission" date="2021-08" db="EMBL/GenBank/DDBJ databases">
        <title>Complete genome sequence of Moraxella sp strain PS-22.</title>
        <authorList>
            <person name="Das S.K."/>
        </authorList>
    </citation>
    <scope>NUCLEOTIDE SEQUENCE</scope>
    <source>
        <strain evidence="1">PS-22</strain>
    </source>
</reference>
<dbReference type="RefSeq" id="WP_239741954.1">
    <property type="nucleotide sequence ID" value="NZ_JACSYB010000001.1"/>
</dbReference>
<sequence length="109" mass="12931">MPSVSEVRPKIWEDVLDLFDNGDFSAIWGRRESNNFRELAIRWNGDENYVGYPNQGRNPTWFSQPEFLEESILLSLLKQIVQNDVNQRREEFIDNILQAMKESKQKIKN</sequence>
<evidence type="ECO:0000313" key="1">
    <source>
        <dbReference type="EMBL" id="MCG8147397.1"/>
    </source>
</evidence>
<dbReference type="EMBL" id="JACSYB010000001">
    <property type="protein sequence ID" value="MCG8147397.1"/>
    <property type="molecule type" value="Genomic_DNA"/>
</dbReference>
<gene>
    <name evidence="1" type="ORF">H9W84_04570</name>
</gene>
<dbReference type="Proteomes" id="UP001139238">
    <property type="component" value="Unassembled WGS sequence"/>
</dbReference>
<name>A0A9X1UR16_9GAMM</name>
<organism evidence="1 2">
    <name type="scientific">Moraxella tetraodonis</name>
    <dbReference type="NCBI Taxonomy" id="2767221"/>
    <lineage>
        <taxon>Bacteria</taxon>
        <taxon>Pseudomonadati</taxon>
        <taxon>Pseudomonadota</taxon>
        <taxon>Gammaproteobacteria</taxon>
        <taxon>Moraxellales</taxon>
        <taxon>Moraxellaceae</taxon>
        <taxon>Moraxella</taxon>
    </lineage>
</organism>